<keyword evidence="3" id="KW-1185">Reference proteome</keyword>
<dbReference type="InParanoid" id="E2AQV3"/>
<dbReference type="AlphaFoldDB" id="E2AQV3"/>
<evidence type="ECO:0000313" key="2">
    <source>
        <dbReference type="EMBL" id="EFN64176.1"/>
    </source>
</evidence>
<evidence type="ECO:0000256" key="1">
    <source>
        <dbReference type="SAM" id="MobiDB-lite"/>
    </source>
</evidence>
<feature type="region of interest" description="Disordered" evidence="1">
    <location>
        <begin position="107"/>
        <end position="139"/>
    </location>
</feature>
<organism evidence="3">
    <name type="scientific">Camponotus floridanus</name>
    <name type="common">Florida carpenter ant</name>
    <dbReference type="NCBI Taxonomy" id="104421"/>
    <lineage>
        <taxon>Eukaryota</taxon>
        <taxon>Metazoa</taxon>
        <taxon>Ecdysozoa</taxon>
        <taxon>Arthropoda</taxon>
        <taxon>Hexapoda</taxon>
        <taxon>Insecta</taxon>
        <taxon>Pterygota</taxon>
        <taxon>Neoptera</taxon>
        <taxon>Endopterygota</taxon>
        <taxon>Hymenoptera</taxon>
        <taxon>Apocrita</taxon>
        <taxon>Aculeata</taxon>
        <taxon>Formicoidea</taxon>
        <taxon>Formicidae</taxon>
        <taxon>Formicinae</taxon>
        <taxon>Camponotus</taxon>
    </lineage>
</organism>
<dbReference type="EMBL" id="GL441840">
    <property type="protein sequence ID" value="EFN64176.1"/>
    <property type="molecule type" value="Genomic_DNA"/>
</dbReference>
<reference evidence="2 3" key="1">
    <citation type="journal article" date="2010" name="Science">
        <title>Genomic comparison of the ants Camponotus floridanus and Harpegnathos saltator.</title>
        <authorList>
            <person name="Bonasio R."/>
            <person name="Zhang G."/>
            <person name="Ye C."/>
            <person name="Mutti N.S."/>
            <person name="Fang X."/>
            <person name="Qin N."/>
            <person name="Donahue G."/>
            <person name="Yang P."/>
            <person name="Li Q."/>
            <person name="Li C."/>
            <person name="Zhang P."/>
            <person name="Huang Z."/>
            <person name="Berger S.L."/>
            <person name="Reinberg D."/>
            <person name="Wang J."/>
            <person name="Liebig J."/>
        </authorList>
    </citation>
    <scope>NUCLEOTIDE SEQUENCE [LARGE SCALE GENOMIC DNA]</scope>
    <source>
        <strain evidence="3">C129</strain>
    </source>
</reference>
<name>E2AQV3_CAMFO</name>
<feature type="region of interest" description="Disordered" evidence="1">
    <location>
        <begin position="64"/>
        <end position="87"/>
    </location>
</feature>
<protein>
    <submittedName>
        <fullName evidence="2">Uncharacterized protein</fullName>
    </submittedName>
</protein>
<accession>E2AQV3</accession>
<dbReference type="Proteomes" id="UP000000311">
    <property type="component" value="Unassembled WGS sequence"/>
</dbReference>
<feature type="compositionally biased region" description="Basic and acidic residues" evidence="1">
    <location>
        <begin position="70"/>
        <end position="87"/>
    </location>
</feature>
<gene>
    <name evidence="2" type="ORF">EAG_10242</name>
</gene>
<evidence type="ECO:0000313" key="3">
    <source>
        <dbReference type="Proteomes" id="UP000000311"/>
    </source>
</evidence>
<proteinExistence type="predicted"/>
<sequence length="418" mass="45664">MAHAQKLQCFVDKTDRLRSPLNSILISECAFLRYVIHAVSIDSGGIYVLRRSVQGGVLLSTTGLGASGRKGGEEGEGGRKKDGREESAGNERHQYWWWDRRDRGSGARGLQAGASGYHAGRGGGESLESPTRRVTPADERDAFRSVVKESARCTPEIYFGTARSVKCRFTKGRGSGVRRDALHERKVNVRFSRGGTAVSSCGDASSMLNRYVRGISGGAVRSSSSVELGRDESSLASPRVRDTPLVISGVNYYCANRVVISSDAVMGCSSRSSFLTTLLFVVGLLSVALFAEISDATRSLKAFCGLEFIDHDYKIIDRGHFNSAPYQNADPPSFILLVLLIPATSKNKDIYCVKGFCVWLLKLETLVRVSNVRNQGQSNNNISTSPSVRKRKSLCERGIPNYPVQLSVHQKNKEIQGI</sequence>